<reference evidence="1 2" key="1">
    <citation type="journal article" date="2020" name="IScience">
        <title>Genome Sequencing of the Endangered Kingdonia uniflora (Circaeasteraceae, Ranunculales) Reveals Potential Mechanisms of Evolutionary Specialization.</title>
        <authorList>
            <person name="Sun Y."/>
            <person name="Deng T."/>
            <person name="Zhang A."/>
            <person name="Moore M.J."/>
            <person name="Landis J.B."/>
            <person name="Lin N."/>
            <person name="Zhang H."/>
            <person name="Zhang X."/>
            <person name="Huang J."/>
            <person name="Zhang X."/>
            <person name="Sun H."/>
            <person name="Wang H."/>
        </authorList>
    </citation>
    <scope>NUCLEOTIDE SEQUENCE [LARGE SCALE GENOMIC DNA]</scope>
    <source>
        <strain evidence="1">TB1705</strain>
        <tissue evidence="1">Leaf</tissue>
    </source>
</reference>
<name>A0A7J7P890_9MAGN</name>
<protein>
    <submittedName>
        <fullName evidence="1">Uncharacterized protein</fullName>
    </submittedName>
</protein>
<dbReference type="EMBL" id="JACGCM010000174">
    <property type="protein sequence ID" value="KAF6175560.1"/>
    <property type="molecule type" value="Genomic_DNA"/>
</dbReference>
<accession>A0A7J7P890</accession>
<dbReference type="Proteomes" id="UP000541444">
    <property type="component" value="Unassembled WGS sequence"/>
</dbReference>
<evidence type="ECO:0000313" key="2">
    <source>
        <dbReference type="Proteomes" id="UP000541444"/>
    </source>
</evidence>
<keyword evidence="2" id="KW-1185">Reference proteome</keyword>
<organism evidence="1 2">
    <name type="scientific">Kingdonia uniflora</name>
    <dbReference type="NCBI Taxonomy" id="39325"/>
    <lineage>
        <taxon>Eukaryota</taxon>
        <taxon>Viridiplantae</taxon>
        <taxon>Streptophyta</taxon>
        <taxon>Embryophyta</taxon>
        <taxon>Tracheophyta</taxon>
        <taxon>Spermatophyta</taxon>
        <taxon>Magnoliopsida</taxon>
        <taxon>Ranunculales</taxon>
        <taxon>Circaeasteraceae</taxon>
        <taxon>Kingdonia</taxon>
    </lineage>
</organism>
<comment type="caution">
    <text evidence="1">The sequence shown here is derived from an EMBL/GenBank/DDBJ whole genome shotgun (WGS) entry which is preliminary data.</text>
</comment>
<sequence length="71" mass="7850">LHQLSLNVCKLERLIIVSGNSSNLVPSASRCLKLTSFPIPLGSLRSFQHLLSFSFPDHIGKSTKLGTRLKF</sequence>
<dbReference type="AlphaFoldDB" id="A0A7J7P890"/>
<gene>
    <name evidence="1" type="ORF">GIB67_014034</name>
</gene>
<evidence type="ECO:0000313" key="1">
    <source>
        <dbReference type="EMBL" id="KAF6175560.1"/>
    </source>
</evidence>
<feature type="non-terminal residue" evidence="1">
    <location>
        <position position="71"/>
    </location>
</feature>
<proteinExistence type="predicted"/>